<keyword evidence="1" id="KW-0732">Signal</keyword>
<dbReference type="Gene3D" id="2.130.10.130">
    <property type="entry name" value="Integrin alpha, N-terminal"/>
    <property type="match status" value="1"/>
</dbReference>
<gene>
    <name evidence="3" type="ORF">IB75_03750</name>
</gene>
<sequence>MVKPLVVLTLIVFFFFSLVVLANSLDESVAEKSFAIKSYQEIKLASPHDVFDMGVADINGDDILDIYTTGHYTRENLLLGDGKGNYTDALTRLGLDQARAFPYLEDMDADPVLEEPGLYIHRRRRLLIFRAHGLSEEGTISGRILVPSPADRPLPIQTYWAEHASADIINLASESGETWTKVQFSIAPQGTLVLDTLYIALPFEVTLDSSLPLNKVKVGQHSLPPKEHHFVLRWRDRHGVAWTELNGDEWLDVFMSTGGLRAALHRFQQSQIASDELLLSDGGSRYRDVAIERGIQKRDCRTYKPAWVDINRDNRLDLYVGCLGGPNQLYLQDSTGQFREVAKKYGLATRPGAQFVWLDVDQDGDSDLLADLNGDGNHLNPNFSLFTDTDSRVALFINDKVKFKRKLIPRPFKGSVMRFALGDFDSDGDQDVYVITARKKYRHESFLLVNNKGRLEPKDMRQWGLPKGCLSASWVDVDLDGKLDFHCLPRGIFYQAENGHFQSANEWTGWKAAQRARNGVSSWYDADNDGAWDVLMTLGIPPAEEYFKILREWQRQQAEKQGQTLKEWRLAREDVAWPLRPMWHWYHTRLYQGQPPANHWLQLELAGPTGNRNAIGARVELLTDEGAQVREVGVSEGAHFSQGHYRLYFGLGKSPQAKEVTIYWPDGKLTTHSDLKADQLLKISYP</sequence>
<name>A0A0E2Z3K6_9GAMM</name>
<proteinExistence type="predicted"/>
<dbReference type="OrthoDB" id="100785at2"/>
<dbReference type="SUPFAM" id="SSF69318">
    <property type="entry name" value="Integrin alpha N-terminal domain"/>
    <property type="match status" value="3"/>
</dbReference>
<dbReference type="InterPro" id="IPR027039">
    <property type="entry name" value="Crtac1"/>
</dbReference>
<evidence type="ECO:0000259" key="2">
    <source>
        <dbReference type="Pfam" id="PF07593"/>
    </source>
</evidence>
<dbReference type="GO" id="GO:0007229">
    <property type="term" value="P:integrin-mediated signaling pathway"/>
    <property type="evidence" value="ECO:0007669"/>
    <property type="project" value="UniProtKB-KW"/>
</dbReference>
<evidence type="ECO:0000313" key="4">
    <source>
        <dbReference type="Proteomes" id="UP000028839"/>
    </source>
</evidence>
<evidence type="ECO:0000313" key="3">
    <source>
        <dbReference type="EMBL" id="KFI20233.1"/>
    </source>
</evidence>
<organism evidence="3 4">
    <name type="scientific">Nitrosococcus oceani C-27</name>
    <dbReference type="NCBI Taxonomy" id="314279"/>
    <lineage>
        <taxon>Bacteria</taxon>
        <taxon>Pseudomonadati</taxon>
        <taxon>Pseudomonadota</taxon>
        <taxon>Gammaproteobacteria</taxon>
        <taxon>Chromatiales</taxon>
        <taxon>Chromatiaceae</taxon>
        <taxon>Nitrosococcus</taxon>
    </lineage>
</organism>
<dbReference type="InterPro" id="IPR028994">
    <property type="entry name" value="Integrin_alpha_N"/>
</dbReference>
<dbReference type="Proteomes" id="UP000028839">
    <property type="component" value="Unassembled WGS sequence"/>
</dbReference>
<dbReference type="Pfam" id="PF13517">
    <property type="entry name" value="FG-GAP_3"/>
    <property type="match status" value="2"/>
</dbReference>
<evidence type="ECO:0000256" key="1">
    <source>
        <dbReference type="ARBA" id="ARBA00022729"/>
    </source>
</evidence>
<keyword evidence="3" id="KW-0401">Integrin</keyword>
<dbReference type="InterPro" id="IPR011519">
    <property type="entry name" value="UnbV_ASPIC"/>
</dbReference>
<accession>A0A0E2Z3K6</accession>
<dbReference type="EMBL" id="JPGN01000023">
    <property type="protein sequence ID" value="KFI20233.1"/>
    <property type="molecule type" value="Genomic_DNA"/>
</dbReference>
<comment type="caution">
    <text evidence="3">The sequence shown here is derived from an EMBL/GenBank/DDBJ whole genome shotgun (WGS) entry which is preliminary data.</text>
</comment>
<feature type="domain" description="ASPIC/UnbV" evidence="2">
    <location>
        <begin position="614"/>
        <end position="681"/>
    </location>
</feature>
<dbReference type="PANTHER" id="PTHR16026:SF0">
    <property type="entry name" value="CARTILAGE ACIDIC PROTEIN 1"/>
    <property type="match status" value="1"/>
</dbReference>
<dbReference type="Pfam" id="PF07593">
    <property type="entry name" value="UnbV_ASPIC"/>
    <property type="match status" value="1"/>
</dbReference>
<dbReference type="HOGENOM" id="CLU_403772_0_0_6"/>
<dbReference type="InterPro" id="IPR013517">
    <property type="entry name" value="FG-GAP"/>
</dbReference>
<dbReference type="PANTHER" id="PTHR16026">
    <property type="entry name" value="CARTILAGE ACIDIC PROTEIN 1"/>
    <property type="match status" value="1"/>
</dbReference>
<protein>
    <submittedName>
        <fullName evidence="3">Integrin</fullName>
    </submittedName>
</protein>
<dbReference type="AlphaFoldDB" id="A0A0E2Z3K6"/>
<reference evidence="3 4" key="1">
    <citation type="submission" date="2014-07" db="EMBL/GenBank/DDBJ databases">
        <title>Comparative analysis of Nitrosococcus oceani genome inventories of strains from Pacific and Atlantic gyres.</title>
        <authorList>
            <person name="Lim C.K."/>
            <person name="Wang L."/>
            <person name="Sayavedra-Soto L.A."/>
            <person name="Klotz M.G."/>
        </authorList>
    </citation>
    <scope>NUCLEOTIDE SEQUENCE [LARGE SCALE GENOMIC DNA]</scope>
    <source>
        <strain evidence="3 4">C-27</strain>
    </source>
</reference>